<dbReference type="Proteomes" id="UP000447876">
    <property type="component" value="Unassembled WGS sequence"/>
</dbReference>
<dbReference type="SMART" id="SM00646">
    <property type="entry name" value="Ami_3"/>
    <property type="match status" value="1"/>
</dbReference>
<sequence length="238" mass="25808">MKTVWIDAGHGGKDPGATGNGLKEKDITLRISLAMKQQLEAQYADVKVVLSRTTDADITLKERTSKANQAGADILISVHCNAGGGAGGFESYRYTSASAASKSLQDMLHNAIMAELKPYNVTDRGKKAKNLHMLRESKMPAVLTENLFIDVTGDANKLKQQKIIEAIAKGHVNGIAQFLSLKHKGGKQSETVEPEKTQNWKESGREWLIANAGISPDWKATDPIDIGTLGTILSRLQK</sequence>
<dbReference type="GO" id="GO:0009253">
    <property type="term" value="P:peptidoglycan catabolic process"/>
    <property type="evidence" value="ECO:0007669"/>
    <property type="project" value="InterPro"/>
</dbReference>
<proteinExistence type="predicted"/>
<dbReference type="InterPro" id="IPR050695">
    <property type="entry name" value="N-acetylmuramoyl_amidase_3"/>
</dbReference>
<feature type="domain" description="MurNAc-LAA" evidence="3">
    <location>
        <begin position="64"/>
        <end position="176"/>
    </location>
</feature>
<dbReference type="OrthoDB" id="9763643at2"/>
<dbReference type="EMBL" id="WNZW01000002">
    <property type="protein sequence ID" value="MUG45231.1"/>
    <property type="molecule type" value="Genomic_DNA"/>
</dbReference>
<gene>
    <name evidence="4" type="ORF">GNP95_09495</name>
</gene>
<comment type="caution">
    <text evidence="4">The sequence shown here is derived from an EMBL/GenBank/DDBJ whole genome shotgun (WGS) entry which is preliminary data.</text>
</comment>
<dbReference type="Gene3D" id="3.40.630.40">
    <property type="entry name" value="Zn-dependent exopeptidases"/>
    <property type="match status" value="1"/>
</dbReference>
<keyword evidence="1" id="KW-0378">Hydrolase</keyword>
<protein>
    <submittedName>
        <fullName evidence="4">N-acetylmuramoyl-L-alanine amidase</fullName>
    </submittedName>
</protein>
<dbReference type="AlphaFoldDB" id="A0A7X2Z096"/>
<dbReference type="GO" id="GO:0008745">
    <property type="term" value="F:N-acetylmuramoyl-L-alanine amidase activity"/>
    <property type="evidence" value="ECO:0007669"/>
    <property type="project" value="InterPro"/>
</dbReference>
<feature type="region of interest" description="Disordered" evidence="2">
    <location>
        <begin position="1"/>
        <end position="21"/>
    </location>
</feature>
<name>A0A7X2Z096_9BACL</name>
<reference evidence="4 5" key="1">
    <citation type="submission" date="2019-11" db="EMBL/GenBank/DDBJ databases">
        <title>Draft genome sequences of five Paenibacillus species of dairy origin.</title>
        <authorList>
            <person name="Olajide A.M."/>
            <person name="Chen S."/>
            <person name="Lapointe G."/>
        </authorList>
    </citation>
    <scope>NUCLEOTIDE SEQUENCE [LARGE SCALE GENOMIC DNA]</scope>
    <source>
        <strain evidence="4 5">12CR55</strain>
    </source>
</reference>
<evidence type="ECO:0000256" key="1">
    <source>
        <dbReference type="ARBA" id="ARBA00022801"/>
    </source>
</evidence>
<evidence type="ECO:0000256" key="2">
    <source>
        <dbReference type="SAM" id="MobiDB-lite"/>
    </source>
</evidence>
<dbReference type="InterPro" id="IPR002508">
    <property type="entry name" value="MurNAc-LAA_cat"/>
</dbReference>
<dbReference type="PANTHER" id="PTHR30404">
    <property type="entry name" value="N-ACETYLMURAMOYL-L-ALANINE AMIDASE"/>
    <property type="match status" value="1"/>
</dbReference>
<evidence type="ECO:0000313" key="4">
    <source>
        <dbReference type="EMBL" id="MUG45231.1"/>
    </source>
</evidence>
<accession>A0A7X2Z096</accession>
<dbReference type="CDD" id="cd02696">
    <property type="entry name" value="MurNAc-LAA"/>
    <property type="match status" value="1"/>
</dbReference>
<evidence type="ECO:0000259" key="3">
    <source>
        <dbReference type="SMART" id="SM00646"/>
    </source>
</evidence>
<evidence type="ECO:0000313" key="5">
    <source>
        <dbReference type="Proteomes" id="UP000447876"/>
    </source>
</evidence>
<dbReference type="PANTHER" id="PTHR30404:SF0">
    <property type="entry name" value="N-ACETYLMURAMOYL-L-ALANINE AMIDASE AMIC"/>
    <property type="match status" value="1"/>
</dbReference>
<organism evidence="4 5">
    <name type="scientific">Paenibacillus woosongensis</name>
    <dbReference type="NCBI Taxonomy" id="307580"/>
    <lineage>
        <taxon>Bacteria</taxon>
        <taxon>Bacillati</taxon>
        <taxon>Bacillota</taxon>
        <taxon>Bacilli</taxon>
        <taxon>Bacillales</taxon>
        <taxon>Paenibacillaceae</taxon>
        <taxon>Paenibacillus</taxon>
    </lineage>
</organism>
<dbReference type="Pfam" id="PF01520">
    <property type="entry name" value="Amidase_3"/>
    <property type="match status" value="1"/>
</dbReference>
<dbReference type="RefSeq" id="WP_155610585.1">
    <property type="nucleotide sequence ID" value="NZ_WNZW01000002.1"/>
</dbReference>
<dbReference type="GO" id="GO:0030288">
    <property type="term" value="C:outer membrane-bounded periplasmic space"/>
    <property type="evidence" value="ECO:0007669"/>
    <property type="project" value="TreeGrafter"/>
</dbReference>
<dbReference type="SUPFAM" id="SSF53187">
    <property type="entry name" value="Zn-dependent exopeptidases"/>
    <property type="match status" value="1"/>
</dbReference>